<gene>
    <name evidence="1" type="ORF">GNT65_06785</name>
</gene>
<dbReference type="Proteomes" id="UP000474778">
    <property type="component" value="Unassembled WGS sequence"/>
</dbReference>
<proteinExistence type="predicted"/>
<dbReference type="AlphaFoldDB" id="A0A6L7HVK7"/>
<keyword evidence="2" id="KW-1185">Reference proteome</keyword>
<comment type="caution">
    <text evidence="1">The sequence shown here is derived from an EMBL/GenBank/DDBJ whole genome shotgun (WGS) entry which is preliminary data.</text>
</comment>
<sequence>MSDLDHRVGVREQNLVIRNLKLSKVTQDNYDALIAEIDDIFGIDEVSYNIRTGEIHLAYDATHIDLDGIEKVLKQHGADLHNDWWTHTKESYYKFVDQNIKDNAEHKPWSCHQVPPGANRKHK</sequence>
<dbReference type="EMBL" id="WRPA01000004">
    <property type="protein sequence ID" value="MXR68382.1"/>
    <property type="molecule type" value="Genomic_DNA"/>
</dbReference>
<dbReference type="RefSeq" id="WP_160794605.1">
    <property type="nucleotide sequence ID" value="NZ_WRPA01000004.1"/>
</dbReference>
<evidence type="ECO:0000313" key="2">
    <source>
        <dbReference type="Proteomes" id="UP000474778"/>
    </source>
</evidence>
<accession>A0A6L7HVK7</accession>
<name>A0A6L7HVK7_9GAMM</name>
<protein>
    <submittedName>
        <fullName evidence="1">Cation transporter</fullName>
    </submittedName>
</protein>
<organism evidence="1 2">
    <name type="scientific">Shewanella insulae</name>
    <dbReference type="NCBI Taxonomy" id="2681496"/>
    <lineage>
        <taxon>Bacteria</taxon>
        <taxon>Pseudomonadati</taxon>
        <taxon>Pseudomonadota</taxon>
        <taxon>Gammaproteobacteria</taxon>
        <taxon>Alteromonadales</taxon>
        <taxon>Shewanellaceae</taxon>
        <taxon>Shewanella</taxon>
    </lineage>
</organism>
<evidence type="ECO:0000313" key="1">
    <source>
        <dbReference type="EMBL" id="MXR68382.1"/>
    </source>
</evidence>
<reference evidence="1 2" key="1">
    <citation type="submission" date="2019-12" db="EMBL/GenBank/DDBJ databases">
        <title>Shewanella insulae sp. nov., isolated from a tidal flat.</title>
        <authorList>
            <person name="Yoon J.-H."/>
        </authorList>
    </citation>
    <scope>NUCLEOTIDE SEQUENCE [LARGE SCALE GENOMIC DNA]</scope>
    <source>
        <strain evidence="1 2">JBTF-M18</strain>
    </source>
</reference>